<organism evidence="2 3">
    <name type="scientific">Hymenobacter ginsengisoli</name>
    <dbReference type="NCBI Taxonomy" id="1051626"/>
    <lineage>
        <taxon>Bacteria</taxon>
        <taxon>Pseudomonadati</taxon>
        <taxon>Bacteroidota</taxon>
        <taxon>Cytophagia</taxon>
        <taxon>Cytophagales</taxon>
        <taxon>Hymenobacteraceae</taxon>
        <taxon>Hymenobacter</taxon>
    </lineage>
</organism>
<dbReference type="Pfam" id="PF25191">
    <property type="entry name" value="DUF7832"/>
    <property type="match status" value="1"/>
</dbReference>
<comment type="caution">
    <text evidence="2">The sequence shown here is derived from an EMBL/GenBank/DDBJ whole genome shotgun (WGS) entry which is preliminary data.</text>
</comment>
<accession>A0ABP8QPB6</accession>
<reference evidence="3" key="1">
    <citation type="journal article" date="2019" name="Int. J. Syst. Evol. Microbiol.">
        <title>The Global Catalogue of Microorganisms (GCM) 10K type strain sequencing project: providing services to taxonomists for standard genome sequencing and annotation.</title>
        <authorList>
            <consortium name="The Broad Institute Genomics Platform"/>
            <consortium name="The Broad Institute Genome Sequencing Center for Infectious Disease"/>
            <person name="Wu L."/>
            <person name="Ma J."/>
        </authorList>
    </citation>
    <scope>NUCLEOTIDE SEQUENCE [LARGE SCALE GENOMIC DNA]</scope>
    <source>
        <strain evidence="3">JCM 17841</strain>
    </source>
</reference>
<feature type="domain" description="DUF7832" evidence="1">
    <location>
        <begin position="3"/>
        <end position="121"/>
    </location>
</feature>
<evidence type="ECO:0000313" key="3">
    <source>
        <dbReference type="Proteomes" id="UP001501243"/>
    </source>
</evidence>
<proteinExistence type="predicted"/>
<name>A0ABP8QPB6_9BACT</name>
<dbReference type="RefSeq" id="WP_208132660.1">
    <property type="nucleotide sequence ID" value="NZ_BAABGQ010000011.1"/>
</dbReference>
<protein>
    <recommendedName>
        <fullName evidence="1">DUF7832 domain-containing protein</fullName>
    </recommendedName>
</protein>
<gene>
    <name evidence="2" type="ORF">GCM10023172_37800</name>
</gene>
<dbReference type="InterPro" id="IPR057154">
    <property type="entry name" value="DUF7832"/>
</dbReference>
<sequence length="154" mass="18165">MAKYDDASWHYEGDYPEYLPRENAATHIGMFLAWCINNELMSDEQLEDFGSDIDEVKARRMTGAEYLIRICDEKLYDEDLNGAGNEFAKSYYEYTKPTAFSRAYANYMQDYLMVLNNNSENNSYSIKDTWQNYDLLQPVLDQRFKEWQAFAAKN</sequence>
<dbReference type="Proteomes" id="UP001501243">
    <property type="component" value="Unassembled WGS sequence"/>
</dbReference>
<dbReference type="EMBL" id="BAABGQ010000011">
    <property type="protein sequence ID" value="GAA4507340.1"/>
    <property type="molecule type" value="Genomic_DNA"/>
</dbReference>
<keyword evidence="3" id="KW-1185">Reference proteome</keyword>
<evidence type="ECO:0000313" key="2">
    <source>
        <dbReference type="EMBL" id="GAA4507340.1"/>
    </source>
</evidence>
<evidence type="ECO:0000259" key="1">
    <source>
        <dbReference type="Pfam" id="PF25191"/>
    </source>
</evidence>